<evidence type="ECO:0000313" key="2">
    <source>
        <dbReference type="Proteomes" id="UP001187531"/>
    </source>
</evidence>
<sequence>MFLPPYEQSILSCDWSKTFYSLVVDETTDRGTDKSLVIILKYKHPYTQTVKEESLGILEVEDASSLGQKTLNMNYLKKLGIPLNQMIGIGFDNAFVNMGARTGLGALLTAGIFASHASKQLPEGLEPMLRDFINYVANSPERIV</sequence>
<dbReference type="AlphaFoldDB" id="A0AA88L928"/>
<name>A0AA88L928_ARTSF</name>
<dbReference type="EMBL" id="JAVRJZ010000006">
    <property type="protein sequence ID" value="KAK2721587.1"/>
    <property type="molecule type" value="Genomic_DNA"/>
</dbReference>
<gene>
    <name evidence="1" type="ORF">QYM36_003770</name>
</gene>
<dbReference type="Proteomes" id="UP001187531">
    <property type="component" value="Unassembled WGS sequence"/>
</dbReference>
<evidence type="ECO:0008006" key="3">
    <source>
        <dbReference type="Google" id="ProtNLM"/>
    </source>
</evidence>
<protein>
    <recommendedName>
        <fullName evidence="3">DUF4371 domain-containing protein</fullName>
    </recommendedName>
</protein>
<keyword evidence="2" id="KW-1185">Reference proteome</keyword>
<comment type="caution">
    <text evidence="1">The sequence shown here is derived from an EMBL/GenBank/DDBJ whole genome shotgun (WGS) entry which is preliminary data.</text>
</comment>
<reference evidence="1" key="1">
    <citation type="submission" date="2023-07" db="EMBL/GenBank/DDBJ databases">
        <title>Chromosome-level genome assembly of Artemia franciscana.</title>
        <authorList>
            <person name="Jo E."/>
        </authorList>
    </citation>
    <scope>NUCLEOTIDE SEQUENCE</scope>
    <source>
        <tissue evidence="1">Whole body</tissue>
    </source>
</reference>
<evidence type="ECO:0000313" key="1">
    <source>
        <dbReference type="EMBL" id="KAK2721587.1"/>
    </source>
</evidence>
<organism evidence="1 2">
    <name type="scientific">Artemia franciscana</name>
    <name type="common">Brine shrimp</name>
    <name type="synonym">Artemia sanfranciscana</name>
    <dbReference type="NCBI Taxonomy" id="6661"/>
    <lineage>
        <taxon>Eukaryota</taxon>
        <taxon>Metazoa</taxon>
        <taxon>Ecdysozoa</taxon>
        <taxon>Arthropoda</taxon>
        <taxon>Crustacea</taxon>
        <taxon>Branchiopoda</taxon>
        <taxon>Anostraca</taxon>
        <taxon>Artemiidae</taxon>
        <taxon>Artemia</taxon>
    </lineage>
</organism>
<accession>A0AA88L928</accession>
<proteinExistence type="predicted"/>